<dbReference type="EMBL" id="PGLQ01000001">
    <property type="protein sequence ID" value="PJM79974.1"/>
    <property type="molecule type" value="Genomic_DNA"/>
</dbReference>
<proteinExistence type="predicted"/>
<evidence type="ECO:0000313" key="2">
    <source>
        <dbReference type="Proteomes" id="UP000228755"/>
    </source>
</evidence>
<accession>A0A2M9HT35</accession>
<protein>
    <recommendedName>
        <fullName evidence="3">XRE family transcriptional regulator</fullName>
    </recommendedName>
</protein>
<dbReference type="InterPro" id="IPR010982">
    <property type="entry name" value="Lambda_DNA-bd_dom_sf"/>
</dbReference>
<dbReference type="Proteomes" id="UP000228755">
    <property type="component" value="Unassembled WGS sequence"/>
</dbReference>
<evidence type="ECO:0008006" key="3">
    <source>
        <dbReference type="Google" id="ProtNLM"/>
    </source>
</evidence>
<evidence type="ECO:0000313" key="1">
    <source>
        <dbReference type="EMBL" id="PJM79974.1"/>
    </source>
</evidence>
<reference evidence="1 2" key="1">
    <citation type="submission" date="2017-11" db="EMBL/GenBank/DDBJ databases">
        <title>Draft genome sequences of strains TRE 1, TRE D, TRE H and TRI 7, isolated from tamarins, belonging to four potential novel Bifidobacterium species.</title>
        <authorList>
            <person name="Mattarelli P."/>
            <person name="Modesto M."/>
            <person name="Bonetti A."/>
            <person name="Puglisi E."/>
            <person name="Morelli L."/>
        </authorList>
    </citation>
    <scope>NUCLEOTIDE SEQUENCE [LARGE SCALE GENOMIC DNA]</scope>
    <source>
        <strain evidence="2">TRED</strain>
    </source>
</reference>
<keyword evidence="2" id="KW-1185">Reference proteome</keyword>
<gene>
    <name evidence="1" type="ORF">CUU80_02235</name>
</gene>
<name>A0A2M9HT35_9BIFI</name>
<dbReference type="SUPFAM" id="SSF47413">
    <property type="entry name" value="lambda repressor-like DNA-binding domains"/>
    <property type="match status" value="1"/>
</dbReference>
<comment type="caution">
    <text evidence="1">The sequence shown here is derived from an EMBL/GenBank/DDBJ whole genome shotgun (WGS) entry which is preliminary data.</text>
</comment>
<organism evidence="1 2">
    <name type="scientific">Bifidobacterium scaligerum</name>
    <dbReference type="NCBI Taxonomy" id="2052656"/>
    <lineage>
        <taxon>Bacteria</taxon>
        <taxon>Bacillati</taxon>
        <taxon>Actinomycetota</taxon>
        <taxon>Actinomycetes</taxon>
        <taxon>Bifidobacteriales</taxon>
        <taxon>Bifidobacteriaceae</taxon>
        <taxon>Bifidobacterium</taxon>
    </lineage>
</organism>
<sequence length="84" mass="9268">MPELNQVVADRMKSSLTSLHISIRDYASKAGLGYEAAKRRVNGEIPLTLSDIQIFCKVTGYKPSELLENKFVLKSSPALADGRE</sequence>
<dbReference type="GO" id="GO:0003677">
    <property type="term" value="F:DNA binding"/>
    <property type="evidence" value="ECO:0007669"/>
    <property type="project" value="InterPro"/>
</dbReference>
<dbReference type="AlphaFoldDB" id="A0A2M9HT35"/>